<organism evidence="1 2">
    <name type="scientific">Galerina marginata (strain CBS 339.88)</name>
    <dbReference type="NCBI Taxonomy" id="685588"/>
    <lineage>
        <taxon>Eukaryota</taxon>
        <taxon>Fungi</taxon>
        <taxon>Dikarya</taxon>
        <taxon>Basidiomycota</taxon>
        <taxon>Agaricomycotina</taxon>
        <taxon>Agaricomycetes</taxon>
        <taxon>Agaricomycetidae</taxon>
        <taxon>Agaricales</taxon>
        <taxon>Agaricineae</taxon>
        <taxon>Strophariaceae</taxon>
        <taxon>Galerina</taxon>
    </lineage>
</organism>
<dbReference type="AlphaFoldDB" id="A0A067TGN5"/>
<evidence type="ECO:0000313" key="2">
    <source>
        <dbReference type="Proteomes" id="UP000027222"/>
    </source>
</evidence>
<protein>
    <submittedName>
        <fullName evidence="1">Uncharacterized protein</fullName>
    </submittedName>
</protein>
<gene>
    <name evidence="1" type="ORF">GALMADRAFT_19655</name>
</gene>
<dbReference type="HOGENOM" id="CLU_031314_0_0_1"/>
<evidence type="ECO:0000313" key="1">
    <source>
        <dbReference type="EMBL" id="KDR79069.1"/>
    </source>
</evidence>
<accession>A0A067TGN5</accession>
<proteinExistence type="predicted"/>
<feature type="non-terminal residue" evidence="1">
    <location>
        <position position="1"/>
    </location>
</feature>
<name>A0A067TGN5_GALM3</name>
<feature type="non-terminal residue" evidence="1">
    <location>
        <position position="219"/>
    </location>
</feature>
<sequence>VLAQDPKNEPILERLMKEDVFERISGFATGAFARWAPRLYRYQNDYLSNIISHDEKLRAANEHPDPKEKELRRNWQQTPWAATSLNFGPRTVCYKHVDFGNLAFGWCAITALGEYDYKKGGHLILWDLGLIIEFPPGSTILIPSSAIHHSNVRIQSEERRYSFTQYTSGGIFRWVDNGYQKSVDSLGAMDPEEKTKLLSDLSNQLEYGLSLYSTLEEIE</sequence>
<dbReference type="OrthoDB" id="3202607at2759"/>
<dbReference type="Gene3D" id="3.60.130.30">
    <property type="match status" value="1"/>
</dbReference>
<dbReference type="Proteomes" id="UP000027222">
    <property type="component" value="Unassembled WGS sequence"/>
</dbReference>
<reference evidence="2" key="1">
    <citation type="journal article" date="2014" name="Proc. Natl. Acad. Sci. U.S.A.">
        <title>Extensive sampling of basidiomycete genomes demonstrates inadequacy of the white-rot/brown-rot paradigm for wood decay fungi.</title>
        <authorList>
            <person name="Riley R."/>
            <person name="Salamov A.A."/>
            <person name="Brown D.W."/>
            <person name="Nagy L.G."/>
            <person name="Floudas D."/>
            <person name="Held B.W."/>
            <person name="Levasseur A."/>
            <person name="Lombard V."/>
            <person name="Morin E."/>
            <person name="Otillar R."/>
            <person name="Lindquist E.A."/>
            <person name="Sun H."/>
            <person name="LaButti K.M."/>
            <person name="Schmutz J."/>
            <person name="Jabbour D."/>
            <person name="Luo H."/>
            <person name="Baker S.E."/>
            <person name="Pisabarro A.G."/>
            <person name="Walton J.D."/>
            <person name="Blanchette R.A."/>
            <person name="Henrissat B."/>
            <person name="Martin F."/>
            <person name="Cullen D."/>
            <person name="Hibbett D.S."/>
            <person name="Grigoriev I.V."/>
        </authorList>
    </citation>
    <scope>NUCLEOTIDE SEQUENCE [LARGE SCALE GENOMIC DNA]</scope>
    <source>
        <strain evidence="2">CBS 339.88</strain>
    </source>
</reference>
<dbReference type="EMBL" id="KL142374">
    <property type="protein sequence ID" value="KDR79069.1"/>
    <property type="molecule type" value="Genomic_DNA"/>
</dbReference>
<keyword evidence="2" id="KW-1185">Reference proteome</keyword>